<dbReference type="EMBL" id="BMAV01022134">
    <property type="protein sequence ID" value="GFY76766.1"/>
    <property type="molecule type" value="Genomic_DNA"/>
</dbReference>
<comment type="caution">
    <text evidence="2">The sequence shown here is derived from an EMBL/GenBank/DDBJ whole genome shotgun (WGS) entry which is preliminary data.</text>
</comment>
<gene>
    <name evidence="2" type="ORF">TNIN_465811</name>
</gene>
<feature type="compositionally biased region" description="Polar residues" evidence="1">
    <location>
        <begin position="17"/>
        <end position="32"/>
    </location>
</feature>
<evidence type="ECO:0000313" key="2">
    <source>
        <dbReference type="EMBL" id="GFY76766.1"/>
    </source>
</evidence>
<organism evidence="2 3">
    <name type="scientific">Trichonephila inaurata madagascariensis</name>
    <dbReference type="NCBI Taxonomy" id="2747483"/>
    <lineage>
        <taxon>Eukaryota</taxon>
        <taxon>Metazoa</taxon>
        <taxon>Ecdysozoa</taxon>
        <taxon>Arthropoda</taxon>
        <taxon>Chelicerata</taxon>
        <taxon>Arachnida</taxon>
        <taxon>Araneae</taxon>
        <taxon>Araneomorphae</taxon>
        <taxon>Entelegynae</taxon>
        <taxon>Araneoidea</taxon>
        <taxon>Nephilidae</taxon>
        <taxon>Trichonephila</taxon>
        <taxon>Trichonephila inaurata</taxon>
    </lineage>
</organism>
<evidence type="ECO:0000256" key="1">
    <source>
        <dbReference type="SAM" id="MobiDB-lite"/>
    </source>
</evidence>
<dbReference type="AlphaFoldDB" id="A0A8X6YPF8"/>
<accession>A0A8X6YPF8</accession>
<feature type="compositionally biased region" description="Pro residues" evidence="1">
    <location>
        <begin position="1"/>
        <end position="15"/>
    </location>
</feature>
<dbReference type="OrthoDB" id="6817932at2759"/>
<keyword evidence="3" id="KW-1185">Reference proteome</keyword>
<name>A0A8X6YPF8_9ARAC</name>
<dbReference type="Proteomes" id="UP000886998">
    <property type="component" value="Unassembled WGS sequence"/>
</dbReference>
<sequence>MDRPVPPAFPVPPGTPYQNTDPTCATLSSKSPLLSPEDHNFSPDTSQAISHDINKYPLSNSARQRTSKFMPRRDGPYVILSQRSSTTFEVVILEDPDAPIRRQPLQHYFLIKIRRLSFYLLFVKEQTKKDFSWSFAETASGPKGATVTVKITV</sequence>
<evidence type="ECO:0000313" key="3">
    <source>
        <dbReference type="Proteomes" id="UP000886998"/>
    </source>
</evidence>
<reference evidence="2" key="1">
    <citation type="submission" date="2020-08" db="EMBL/GenBank/DDBJ databases">
        <title>Multicomponent nature underlies the extraordinary mechanical properties of spider dragline silk.</title>
        <authorList>
            <person name="Kono N."/>
            <person name="Nakamura H."/>
            <person name="Mori M."/>
            <person name="Yoshida Y."/>
            <person name="Ohtoshi R."/>
            <person name="Malay A.D."/>
            <person name="Moran D.A.P."/>
            <person name="Tomita M."/>
            <person name="Numata K."/>
            <person name="Arakawa K."/>
        </authorList>
    </citation>
    <scope>NUCLEOTIDE SEQUENCE</scope>
</reference>
<proteinExistence type="predicted"/>
<feature type="region of interest" description="Disordered" evidence="1">
    <location>
        <begin position="1"/>
        <end position="47"/>
    </location>
</feature>
<protein>
    <submittedName>
        <fullName evidence="2">Uncharacterized protein</fullName>
    </submittedName>
</protein>